<reference evidence="3" key="1">
    <citation type="journal article" date="2018" name="Nat. Microbiol.">
        <title>Leveraging single-cell genomics to expand the fungal tree of life.</title>
        <authorList>
            <person name="Ahrendt S.R."/>
            <person name="Quandt C.A."/>
            <person name="Ciobanu D."/>
            <person name="Clum A."/>
            <person name="Salamov A."/>
            <person name="Andreopoulos B."/>
            <person name="Cheng J.F."/>
            <person name="Woyke T."/>
            <person name="Pelin A."/>
            <person name="Henrissat B."/>
            <person name="Reynolds N.K."/>
            <person name="Benny G.L."/>
            <person name="Smith M.E."/>
            <person name="James T.Y."/>
            <person name="Grigoriev I.V."/>
        </authorList>
    </citation>
    <scope>NUCLEOTIDE SEQUENCE [LARGE SCALE GENOMIC DNA]</scope>
</reference>
<evidence type="ECO:0000313" key="2">
    <source>
        <dbReference type="EMBL" id="RKO87587.1"/>
    </source>
</evidence>
<evidence type="ECO:0000313" key="3">
    <source>
        <dbReference type="Proteomes" id="UP000269721"/>
    </source>
</evidence>
<name>A0A4V1IQS6_9FUNG</name>
<feature type="non-terminal residue" evidence="2">
    <location>
        <position position="238"/>
    </location>
</feature>
<sequence>MHPDRAQLPSLVVPNVRRRLPGLPNKPPPPRYPHTFCETRQELAEGNPHTFGSYEGGVYFCDHVAKGYLSDGFSAHRDEFGDLVFVSHGGGRSQKAGSGSTSPTLMSSQKPTDRGISALMKSHSIGQEIYVIIGSKSEIFPYTMEPRFSIAGWFFVTHSWPEKDAPSSLIRYKFRFQEGAFKRGPASAGDEILYLRVMQDLVPMWNEVANEWTDATGMDLAMDRGFLQPIPLPDDLQT</sequence>
<dbReference type="AlphaFoldDB" id="A0A4V1IQS6"/>
<protein>
    <recommendedName>
        <fullName evidence="4">YDG domain-containing protein</fullName>
    </recommendedName>
</protein>
<organism evidence="2 3">
    <name type="scientific">Blyttiomyces helicus</name>
    <dbReference type="NCBI Taxonomy" id="388810"/>
    <lineage>
        <taxon>Eukaryota</taxon>
        <taxon>Fungi</taxon>
        <taxon>Fungi incertae sedis</taxon>
        <taxon>Chytridiomycota</taxon>
        <taxon>Chytridiomycota incertae sedis</taxon>
        <taxon>Chytridiomycetes</taxon>
        <taxon>Chytridiomycetes incertae sedis</taxon>
        <taxon>Blyttiomyces</taxon>
    </lineage>
</organism>
<evidence type="ECO:0000256" key="1">
    <source>
        <dbReference type="SAM" id="MobiDB-lite"/>
    </source>
</evidence>
<dbReference type="OrthoDB" id="2163491at2759"/>
<accession>A0A4V1IQS6</accession>
<feature type="compositionally biased region" description="Polar residues" evidence="1">
    <location>
        <begin position="95"/>
        <end position="110"/>
    </location>
</feature>
<feature type="region of interest" description="Disordered" evidence="1">
    <location>
        <begin position="91"/>
        <end position="111"/>
    </location>
</feature>
<gene>
    <name evidence="2" type="ORF">BDK51DRAFT_31057</name>
</gene>
<proteinExistence type="predicted"/>
<evidence type="ECO:0008006" key="4">
    <source>
        <dbReference type="Google" id="ProtNLM"/>
    </source>
</evidence>
<keyword evidence="3" id="KW-1185">Reference proteome</keyword>
<dbReference type="Proteomes" id="UP000269721">
    <property type="component" value="Unassembled WGS sequence"/>
</dbReference>
<dbReference type="EMBL" id="KZ997310">
    <property type="protein sequence ID" value="RKO87587.1"/>
    <property type="molecule type" value="Genomic_DNA"/>
</dbReference>